<name>A0A917LSG4_9GAMM</name>
<dbReference type="InterPro" id="IPR015797">
    <property type="entry name" value="NUDIX_hydrolase-like_dom_sf"/>
</dbReference>
<keyword evidence="3" id="KW-0479">Metal-binding</keyword>
<evidence type="ECO:0000256" key="6">
    <source>
        <dbReference type="ARBA" id="ARBA00023211"/>
    </source>
</evidence>
<keyword evidence="4" id="KW-0378">Hydrolase</keyword>
<comment type="cofactor">
    <cofactor evidence="1">
        <name>Mn(2+)</name>
        <dbReference type="ChEBI" id="CHEBI:29035"/>
    </cofactor>
</comment>
<evidence type="ECO:0000256" key="3">
    <source>
        <dbReference type="ARBA" id="ARBA00022723"/>
    </source>
</evidence>
<dbReference type="PANTHER" id="PTHR12992">
    <property type="entry name" value="NUDIX HYDROLASE"/>
    <property type="match status" value="1"/>
</dbReference>
<organism evidence="8 9">
    <name type="scientific">Pseudohongiella nitratireducens</name>
    <dbReference type="NCBI Taxonomy" id="1768907"/>
    <lineage>
        <taxon>Bacteria</taxon>
        <taxon>Pseudomonadati</taxon>
        <taxon>Pseudomonadota</taxon>
        <taxon>Gammaproteobacteria</taxon>
        <taxon>Pseudomonadales</taxon>
        <taxon>Pseudohongiellaceae</taxon>
        <taxon>Pseudohongiella</taxon>
    </lineage>
</organism>
<evidence type="ECO:0000256" key="1">
    <source>
        <dbReference type="ARBA" id="ARBA00001936"/>
    </source>
</evidence>
<dbReference type="GO" id="GO:0046872">
    <property type="term" value="F:metal ion binding"/>
    <property type="evidence" value="ECO:0007669"/>
    <property type="project" value="UniProtKB-KW"/>
</dbReference>
<dbReference type="Gene3D" id="3.90.79.10">
    <property type="entry name" value="Nucleoside Triphosphate Pyrophosphohydrolase"/>
    <property type="match status" value="1"/>
</dbReference>
<gene>
    <name evidence="8" type="ORF">GCM10011403_08770</name>
</gene>
<dbReference type="PROSITE" id="PS51462">
    <property type="entry name" value="NUDIX"/>
    <property type="match status" value="1"/>
</dbReference>
<sequence length="220" mass="24315">MAKVAIHHMEAYFQLRPSSSGLISPPDPSDRSLVPGKHVYGKPVRQAAVLVPLIHSPRSTTFNVLLTLRTKHLRNHAGQVSLPGGSMDADDKNAVATALRETEEEVDIKPGQVRILGTMPSIILPSAYQVTPVVGVIDSRIAARAHPNPDEVAEIFEAPASLLFNPASYQLQTMQLRNKPRKFWELHYQQFRIWGATAAILHHLAQEVFTFMESGSSQDL</sequence>
<dbReference type="AlphaFoldDB" id="A0A917LSG4"/>
<dbReference type="CDD" id="cd03426">
    <property type="entry name" value="NUDIX_CoAse_Nudt7"/>
    <property type="match status" value="1"/>
</dbReference>
<comment type="cofactor">
    <cofactor evidence="2">
        <name>Mg(2+)</name>
        <dbReference type="ChEBI" id="CHEBI:18420"/>
    </cofactor>
</comment>
<dbReference type="Proteomes" id="UP000627715">
    <property type="component" value="Unassembled WGS sequence"/>
</dbReference>
<comment type="caution">
    <text evidence="8">The sequence shown here is derived from an EMBL/GenBank/DDBJ whole genome shotgun (WGS) entry which is preliminary data.</text>
</comment>
<proteinExistence type="predicted"/>
<evidence type="ECO:0000313" key="9">
    <source>
        <dbReference type="Proteomes" id="UP000627715"/>
    </source>
</evidence>
<dbReference type="OrthoDB" id="9802805at2"/>
<evidence type="ECO:0000256" key="2">
    <source>
        <dbReference type="ARBA" id="ARBA00001946"/>
    </source>
</evidence>
<dbReference type="InterPro" id="IPR000086">
    <property type="entry name" value="NUDIX_hydrolase_dom"/>
</dbReference>
<protein>
    <recommendedName>
        <fullName evidence="7">Nudix hydrolase domain-containing protein</fullName>
    </recommendedName>
</protein>
<dbReference type="NCBIfam" id="NF007980">
    <property type="entry name" value="PRK10707.1"/>
    <property type="match status" value="1"/>
</dbReference>
<dbReference type="EMBL" id="BMIY01000003">
    <property type="protein sequence ID" value="GGG53867.1"/>
    <property type="molecule type" value="Genomic_DNA"/>
</dbReference>
<keyword evidence="6" id="KW-0464">Manganese</keyword>
<reference evidence="8" key="2">
    <citation type="submission" date="2020-09" db="EMBL/GenBank/DDBJ databases">
        <authorList>
            <person name="Sun Q."/>
            <person name="Zhou Y."/>
        </authorList>
    </citation>
    <scope>NUCLEOTIDE SEQUENCE</scope>
    <source>
        <strain evidence="8">CGMCC 1.15425</strain>
    </source>
</reference>
<keyword evidence="5" id="KW-0460">Magnesium</keyword>
<evidence type="ECO:0000256" key="5">
    <source>
        <dbReference type="ARBA" id="ARBA00022842"/>
    </source>
</evidence>
<feature type="domain" description="Nudix hydrolase" evidence="7">
    <location>
        <begin position="44"/>
        <end position="180"/>
    </location>
</feature>
<evidence type="ECO:0000259" key="7">
    <source>
        <dbReference type="PROSITE" id="PS51462"/>
    </source>
</evidence>
<keyword evidence="9" id="KW-1185">Reference proteome</keyword>
<accession>A0A917LSG4</accession>
<dbReference type="PANTHER" id="PTHR12992:SF11">
    <property type="entry name" value="MITOCHONDRIAL COENZYME A DIPHOSPHATASE NUDT8"/>
    <property type="match status" value="1"/>
</dbReference>
<dbReference type="RefSeq" id="WP_068809969.1">
    <property type="nucleotide sequence ID" value="NZ_BMIY01000003.1"/>
</dbReference>
<dbReference type="InterPro" id="IPR045121">
    <property type="entry name" value="CoAse"/>
</dbReference>
<dbReference type="SUPFAM" id="SSF55811">
    <property type="entry name" value="Nudix"/>
    <property type="match status" value="1"/>
</dbReference>
<dbReference type="Pfam" id="PF00293">
    <property type="entry name" value="NUDIX"/>
    <property type="match status" value="1"/>
</dbReference>
<reference evidence="8" key="1">
    <citation type="journal article" date="2014" name="Int. J. Syst. Evol. Microbiol.">
        <title>Complete genome sequence of Corynebacterium casei LMG S-19264T (=DSM 44701T), isolated from a smear-ripened cheese.</title>
        <authorList>
            <consortium name="US DOE Joint Genome Institute (JGI-PGF)"/>
            <person name="Walter F."/>
            <person name="Albersmeier A."/>
            <person name="Kalinowski J."/>
            <person name="Ruckert C."/>
        </authorList>
    </citation>
    <scope>NUCLEOTIDE SEQUENCE</scope>
    <source>
        <strain evidence="8">CGMCC 1.15425</strain>
    </source>
</reference>
<evidence type="ECO:0000313" key="8">
    <source>
        <dbReference type="EMBL" id="GGG53867.1"/>
    </source>
</evidence>
<dbReference type="GO" id="GO:0010945">
    <property type="term" value="F:coenzyme A diphosphatase activity"/>
    <property type="evidence" value="ECO:0007669"/>
    <property type="project" value="InterPro"/>
</dbReference>
<evidence type="ECO:0000256" key="4">
    <source>
        <dbReference type="ARBA" id="ARBA00022801"/>
    </source>
</evidence>